<dbReference type="Pfam" id="PF02661">
    <property type="entry name" value="Fic"/>
    <property type="match status" value="1"/>
</dbReference>
<dbReference type="SUPFAM" id="SSF140931">
    <property type="entry name" value="Fic-like"/>
    <property type="match status" value="1"/>
</dbReference>
<dbReference type="Proteomes" id="UP001054846">
    <property type="component" value="Chromosome"/>
</dbReference>
<dbReference type="PANTHER" id="PTHR13504:SF38">
    <property type="entry name" value="FIDO DOMAIN-CONTAINING PROTEIN"/>
    <property type="match status" value="1"/>
</dbReference>
<dbReference type="PROSITE" id="PS51459">
    <property type="entry name" value="FIDO"/>
    <property type="match status" value="1"/>
</dbReference>
<feature type="domain" description="Fido" evidence="1">
    <location>
        <begin position="114"/>
        <end position="275"/>
    </location>
</feature>
<dbReference type="RefSeq" id="WP_230843064.1">
    <property type="nucleotide sequence ID" value="NZ_CP063845.1"/>
</dbReference>
<gene>
    <name evidence="2" type="ORF">ISF26_06310</name>
</gene>
<organism evidence="2 3">
    <name type="scientific">Gloeobacter morelensis MG652769</name>
    <dbReference type="NCBI Taxonomy" id="2781736"/>
    <lineage>
        <taxon>Bacteria</taxon>
        <taxon>Bacillati</taxon>
        <taxon>Cyanobacteriota</taxon>
        <taxon>Cyanophyceae</taxon>
        <taxon>Gloeobacterales</taxon>
        <taxon>Gloeobacteraceae</taxon>
        <taxon>Gloeobacter</taxon>
        <taxon>Gloeobacter morelensis</taxon>
    </lineage>
</organism>
<dbReference type="EMBL" id="CP063845">
    <property type="protein sequence ID" value="UFP95841.1"/>
    <property type="molecule type" value="Genomic_DNA"/>
</dbReference>
<evidence type="ECO:0000259" key="1">
    <source>
        <dbReference type="PROSITE" id="PS51459"/>
    </source>
</evidence>
<accession>A0ABY3PQC6</accession>
<dbReference type="Gene3D" id="1.10.3290.10">
    <property type="entry name" value="Fido-like domain"/>
    <property type="match status" value="1"/>
</dbReference>
<proteinExistence type="predicted"/>
<dbReference type="InterPro" id="IPR040198">
    <property type="entry name" value="Fido_containing"/>
</dbReference>
<reference evidence="2 3" key="1">
    <citation type="journal article" date="2021" name="Genome Biol. Evol.">
        <title>Complete Genome Sequencing of a Novel Gloeobacter Species from a Waterfall Cave in Mexico.</title>
        <authorList>
            <person name="Saw J.H."/>
            <person name="Cardona T."/>
            <person name="Montejano G."/>
        </authorList>
    </citation>
    <scope>NUCLEOTIDE SEQUENCE [LARGE SCALE GENOMIC DNA]</scope>
    <source>
        <strain evidence="2">MG652769</strain>
    </source>
</reference>
<dbReference type="InterPro" id="IPR036388">
    <property type="entry name" value="WH-like_DNA-bd_sf"/>
</dbReference>
<keyword evidence="3" id="KW-1185">Reference proteome</keyword>
<dbReference type="PANTHER" id="PTHR13504">
    <property type="entry name" value="FIDO DOMAIN-CONTAINING PROTEIN DDB_G0283145"/>
    <property type="match status" value="1"/>
</dbReference>
<dbReference type="InterPro" id="IPR036597">
    <property type="entry name" value="Fido-like_dom_sf"/>
</dbReference>
<evidence type="ECO:0000313" key="2">
    <source>
        <dbReference type="EMBL" id="UFP95841.1"/>
    </source>
</evidence>
<dbReference type="InterPro" id="IPR003812">
    <property type="entry name" value="Fido"/>
</dbReference>
<evidence type="ECO:0000313" key="3">
    <source>
        <dbReference type="Proteomes" id="UP001054846"/>
    </source>
</evidence>
<dbReference type="Gene3D" id="1.10.10.10">
    <property type="entry name" value="Winged helix-like DNA-binding domain superfamily/Winged helix DNA-binding domain"/>
    <property type="match status" value="1"/>
</dbReference>
<protein>
    <submittedName>
        <fullName evidence="2">Fic family protein</fullName>
    </submittedName>
</protein>
<name>A0ABY3PQC6_9CYAN</name>
<sequence>MDWTTDRLSKRLTFSPERAEALFAALSEIDAVKTAFRITGKLPPQTISRLTQSVIVTSTGASNRIEGNRLTDEEVEALYKNLRIRKLRTRDEQEVAGYLETLALVLGSYAGMKLNEALILQLHRDMLKYSQKDERQRGNYKFGPNRVEAKDQSGNVVGVLFDPTPPHLTAKEMHELVEWFGWAEANAFKHPLIRIGNFIFEYLAIHPFQDGNGRTSRLLTNLLLLQHGYAFTALVSHEKLIEERKADYYLALNRTQSSWKSDSEDIYPWLLYFLEIVKAQAMKALELIEQDNIEILLSEKQIALWQWAQSRNHPEFSRKDAVEALNFPPRTVESIIKKLEGLKRLERIGEGRSTRYRVIL</sequence>